<protein>
    <recommendedName>
        <fullName evidence="4">Cytidyltransferase-like domain-containing protein</fullName>
    </recommendedName>
</protein>
<evidence type="ECO:0000256" key="2">
    <source>
        <dbReference type="ARBA" id="ARBA00022695"/>
    </source>
</evidence>
<feature type="domain" description="Cytidyltransferase-like" evidence="4">
    <location>
        <begin position="324"/>
        <end position="448"/>
    </location>
</feature>
<comment type="caution">
    <text evidence="5">The sequence shown here is derived from an EMBL/GenBank/DDBJ whole genome shotgun (WGS) entry which is preliminary data.</text>
</comment>
<dbReference type="STRING" id="400727.A0A2T7NHW9"/>
<gene>
    <name evidence="5" type="ORF">C0Q70_18903</name>
</gene>
<dbReference type="EMBL" id="PZQS01000012">
    <property type="protein sequence ID" value="PVD20742.1"/>
    <property type="molecule type" value="Genomic_DNA"/>
</dbReference>
<dbReference type="Gene3D" id="1.20.120.1760">
    <property type="match status" value="1"/>
</dbReference>
<dbReference type="AlphaFoldDB" id="A0A2T7NHW9"/>
<keyword evidence="3" id="KW-0812">Transmembrane</keyword>
<organism evidence="5 6">
    <name type="scientific">Pomacea canaliculata</name>
    <name type="common">Golden apple snail</name>
    <dbReference type="NCBI Taxonomy" id="400727"/>
    <lineage>
        <taxon>Eukaryota</taxon>
        <taxon>Metazoa</taxon>
        <taxon>Spiralia</taxon>
        <taxon>Lophotrochozoa</taxon>
        <taxon>Mollusca</taxon>
        <taxon>Gastropoda</taxon>
        <taxon>Caenogastropoda</taxon>
        <taxon>Architaenioglossa</taxon>
        <taxon>Ampullarioidea</taxon>
        <taxon>Ampullariidae</taxon>
        <taxon>Pomacea</taxon>
    </lineage>
</organism>
<dbReference type="InterPro" id="IPR004821">
    <property type="entry name" value="Cyt_trans-like"/>
</dbReference>
<evidence type="ECO:0000256" key="3">
    <source>
        <dbReference type="SAM" id="Phobius"/>
    </source>
</evidence>
<sequence length="468" mass="52506">MIVTRELIIKRPPLDRHVSKVKISEGHMTFAQLTEAVVSRGCGSERSLLLLLLEGRGQAVSEMVIWYQLHWTGCLLIVLHDFLDHVDGIVAKVHRRVHGNVDDPLLGGFMDAFCDKIVNVLTLWSVLMVTDFSHMTWPHLFLYVTPCAVIIGYEFTLGVVRVQDYFYSYYMREFKQNDDGASSESTAAVMEGKLKEKLESMGLAFLCLAQGTPVIMRSVSGVAGIACLILSVRLAHASLARKLSARKQRKPIRQSSGSTVGSCLHHLRTRRTTGVQVDLPPVDKEFIGFKKQSSPDKYIKDDLAPFTRSMSVPTGVEGLVDKVYTVGCFDLFHKGHIRLLQRMRSIGKQVIVGVHDSRSIYMLKKRVPVDSTEKRMLNVKQYADVVFCIAGTDPSTFLACAFAGRQETSLYVRGDDMPDFPARELCEQLMPVTFLPYTPGVSSTKLRKEIYNSSQSDPRLDLDANLFY</sequence>
<dbReference type="OrthoDB" id="40021at2759"/>
<dbReference type="InterPro" id="IPR043130">
    <property type="entry name" value="CDP-OH_PTrfase_TM_dom"/>
</dbReference>
<keyword evidence="1" id="KW-0808">Transferase</keyword>
<evidence type="ECO:0000313" key="6">
    <source>
        <dbReference type="Proteomes" id="UP000245119"/>
    </source>
</evidence>
<evidence type="ECO:0000259" key="4">
    <source>
        <dbReference type="Pfam" id="PF01467"/>
    </source>
</evidence>
<dbReference type="PANTHER" id="PTHR43793">
    <property type="entry name" value="FAD SYNTHASE"/>
    <property type="match status" value="1"/>
</dbReference>
<reference evidence="5 6" key="1">
    <citation type="submission" date="2018-04" db="EMBL/GenBank/DDBJ databases">
        <title>The genome of golden apple snail Pomacea canaliculata provides insight into stress tolerance and invasive adaptation.</title>
        <authorList>
            <person name="Liu C."/>
            <person name="Liu B."/>
            <person name="Ren Y."/>
            <person name="Zhang Y."/>
            <person name="Wang H."/>
            <person name="Li S."/>
            <person name="Jiang F."/>
            <person name="Yin L."/>
            <person name="Zhang G."/>
            <person name="Qian W."/>
            <person name="Fan W."/>
        </authorList>
    </citation>
    <scope>NUCLEOTIDE SEQUENCE [LARGE SCALE GENOMIC DNA]</scope>
    <source>
        <strain evidence="5">SZHN2017</strain>
        <tissue evidence="5">Muscle</tissue>
    </source>
</reference>
<dbReference type="PANTHER" id="PTHR43793:SF1">
    <property type="entry name" value="FAD SYNTHASE"/>
    <property type="match status" value="1"/>
</dbReference>
<keyword evidence="3" id="KW-1133">Transmembrane helix</keyword>
<dbReference type="NCBIfam" id="TIGR00125">
    <property type="entry name" value="cyt_tran_rel"/>
    <property type="match status" value="1"/>
</dbReference>
<dbReference type="InterPro" id="IPR014729">
    <property type="entry name" value="Rossmann-like_a/b/a_fold"/>
</dbReference>
<feature type="transmembrane region" description="Helical" evidence="3">
    <location>
        <begin position="140"/>
        <end position="162"/>
    </location>
</feature>
<keyword evidence="2" id="KW-0548">Nucleotidyltransferase</keyword>
<keyword evidence="6" id="KW-1185">Reference proteome</keyword>
<name>A0A2T7NHW9_POMCA</name>
<dbReference type="SUPFAM" id="SSF52374">
    <property type="entry name" value="Nucleotidylyl transferase"/>
    <property type="match status" value="1"/>
</dbReference>
<keyword evidence="3" id="KW-0472">Membrane</keyword>
<dbReference type="Pfam" id="PF01467">
    <property type="entry name" value="CTP_transf_like"/>
    <property type="match status" value="1"/>
</dbReference>
<evidence type="ECO:0000256" key="1">
    <source>
        <dbReference type="ARBA" id="ARBA00022679"/>
    </source>
</evidence>
<dbReference type="GO" id="GO:0016779">
    <property type="term" value="F:nucleotidyltransferase activity"/>
    <property type="evidence" value="ECO:0007669"/>
    <property type="project" value="UniProtKB-KW"/>
</dbReference>
<dbReference type="Proteomes" id="UP000245119">
    <property type="component" value="Linkage Group LG12"/>
</dbReference>
<evidence type="ECO:0000313" key="5">
    <source>
        <dbReference type="EMBL" id="PVD20742.1"/>
    </source>
</evidence>
<accession>A0A2T7NHW9</accession>
<proteinExistence type="predicted"/>
<dbReference type="InterPro" id="IPR050385">
    <property type="entry name" value="Archaeal_FAD_synthase"/>
</dbReference>
<dbReference type="Gene3D" id="3.40.50.620">
    <property type="entry name" value="HUPs"/>
    <property type="match status" value="1"/>
</dbReference>
<feature type="transmembrane region" description="Helical" evidence="3">
    <location>
        <begin position="222"/>
        <end position="240"/>
    </location>
</feature>